<dbReference type="PROSITE" id="PS50048">
    <property type="entry name" value="ZN2_CY6_FUNGAL_2"/>
    <property type="match status" value="1"/>
</dbReference>
<feature type="region of interest" description="Disordered" evidence="2">
    <location>
        <begin position="901"/>
        <end position="986"/>
    </location>
</feature>
<dbReference type="Pfam" id="PF00172">
    <property type="entry name" value="Zn_clus"/>
    <property type="match status" value="1"/>
</dbReference>
<evidence type="ECO:0000259" key="3">
    <source>
        <dbReference type="PROSITE" id="PS50048"/>
    </source>
</evidence>
<dbReference type="Proteomes" id="UP000054516">
    <property type="component" value="Unassembled WGS sequence"/>
</dbReference>
<reference evidence="4" key="1">
    <citation type="submission" date="2016-03" db="EMBL/GenBank/DDBJ databases">
        <title>Draft genome sequence of Rosellinia necatrix.</title>
        <authorList>
            <person name="Kanematsu S."/>
        </authorList>
    </citation>
    <scope>NUCLEOTIDE SEQUENCE [LARGE SCALE GENOMIC DNA]</scope>
    <source>
        <strain evidence="4">W97</strain>
    </source>
</reference>
<keyword evidence="1" id="KW-0539">Nucleus</keyword>
<dbReference type="OMA" id="TRGKCDP"/>
<organism evidence="4">
    <name type="scientific">Rosellinia necatrix</name>
    <name type="common">White root-rot fungus</name>
    <dbReference type="NCBI Taxonomy" id="77044"/>
    <lineage>
        <taxon>Eukaryota</taxon>
        <taxon>Fungi</taxon>
        <taxon>Dikarya</taxon>
        <taxon>Ascomycota</taxon>
        <taxon>Pezizomycotina</taxon>
        <taxon>Sordariomycetes</taxon>
        <taxon>Xylariomycetidae</taxon>
        <taxon>Xylariales</taxon>
        <taxon>Xylariaceae</taxon>
        <taxon>Rosellinia</taxon>
    </lineage>
</organism>
<feature type="region of interest" description="Disordered" evidence="2">
    <location>
        <begin position="397"/>
        <end position="489"/>
    </location>
</feature>
<sequence>MEALGLGTSQSNAACSSIEDLQGQLHQLLAAKTTDTRAEHMSPSFELLSHAVFHLPPDPENASADGTGPDPAQPQQSTGARTVLASETVQNQPADDPVLQKAVAKHICNAIGVVDRSAWTVRQVTRGAQGWQFTYICRDSLQAWNRTNAKNPERPVIGSYSHGVSLDLINLSRPAFDCRGTLTISFSKSSRGIIVKYEHTPLHTTVNQLVERLVPAPIPVPNGNNANQRTPKAKRPRRPDGEGSSRKKKTPNPRPAAADGQEAGLEGSHKKRTPRAKRPQPVGGEDGEGSRRKRRKTGTVPAANVGEPAGGHDAPQAQALPNSVADRTDFTGFLNVPPAEAERRRQTAIELLSGKGIDPATLSAEQFNIFANQAPNLQSASLDMLAKYGAERLRIVHPDEKEPAGSSTSTPTTGQTENNSPAVAPSQSVGATDTPSKKPRSKKKRKSDRPPTEVSIGNGAVVALEQDGELGTTESALKPRASRVRKTRGTCDTCKQRKVKCTKEHPSCSVCINTGIDCVYLPPRPRRKSEKSAEIVEEEEFDPPEEDQSDSAQHEAGQVIIIPPHPPPDIENEEFIPDPNILSGPVEHQTAATQPVNTSNYYQHAQSGMGFSQIPTTQTSAETPSVTGFPYSQVQTNEEATQPAPSLVYPPSSVHPQHQHNLPVSQPVSAPAPPQRSQSASSSHRKSLPTSQPKQTPIPPPTIPTHTSNWDSSQSTHHSIGTSPTMAHQQPTKRPRSRKPRGEIEQQGQDNLTQATSSQPTQYVSPMTKSPYQSAAHVNLRQGRRSQTNTPVAANPRPPPQAPATIHPPTTNAPSYNPPTASSSISHYDPYPRYNNSTNGSESYTDTGTDHSSSRVAYESNSYQVNTATTTPSPYSSVPSYDYGRASGAANPLSQALSGTTAYSGATGTTTNQWPTSQTREVQNNNNSSTYSLPASSTSTSHGYATRASDSRTSSQNVSYSQQQSQGYVSYPPQESNLNQQGHQQGQQNWYRYQASNGWH</sequence>
<dbReference type="PRINTS" id="PR00755">
    <property type="entry name" value="AFLATOXINBRP"/>
</dbReference>
<feature type="compositionally biased region" description="Polar residues" evidence="2">
    <location>
        <begin position="854"/>
        <end position="868"/>
    </location>
</feature>
<feature type="compositionally biased region" description="Low complexity" evidence="2">
    <location>
        <begin position="901"/>
        <end position="911"/>
    </location>
</feature>
<feature type="region of interest" description="Disordered" evidence="2">
    <location>
        <begin position="54"/>
        <end position="80"/>
    </location>
</feature>
<dbReference type="EMBL" id="DF977448">
    <property type="protein sequence ID" value="GAP85980.1"/>
    <property type="molecule type" value="Genomic_DNA"/>
</dbReference>
<proteinExistence type="predicted"/>
<dbReference type="InterPro" id="IPR036864">
    <property type="entry name" value="Zn2-C6_fun-type_DNA-bd_sf"/>
</dbReference>
<feature type="compositionally biased region" description="Polar residues" evidence="2">
    <location>
        <begin position="590"/>
        <end position="644"/>
    </location>
</feature>
<evidence type="ECO:0000256" key="2">
    <source>
        <dbReference type="SAM" id="MobiDB-lite"/>
    </source>
</evidence>
<evidence type="ECO:0000256" key="1">
    <source>
        <dbReference type="ARBA" id="ARBA00023242"/>
    </source>
</evidence>
<dbReference type="STRING" id="77044.A0A1W2TDA7"/>
<feature type="compositionally biased region" description="Polar residues" evidence="2">
    <location>
        <begin position="746"/>
        <end position="773"/>
    </location>
</feature>
<feature type="domain" description="Zn(2)-C6 fungal-type" evidence="3">
    <location>
        <begin position="490"/>
        <end position="520"/>
    </location>
</feature>
<dbReference type="AlphaFoldDB" id="A0A1W2TDA7"/>
<dbReference type="InterPro" id="IPR001138">
    <property type="entry name" value="Zn2Cys6_DnaBD"/>
</dbReference>
<dbReference type="SUPFAM" id="SSF57701">
    <property type="entry name" value="Zn2/Cys6 DNA-binding domain"/>
    <property type="match status" value="1"/>
</dbReference>
<dbReference type="SMART" id="SM00066">
    <property type="entry name" value="GAL4"/>
    <property type="match status" value="1"/>
</dbReference>
<feature type="compositionally biased region" description="Polar residues" evidence="2">
    <location>
        <begin position="414"/>
        <end position="431"/>
    </location>
</feature>
<dbReference type="GO" id="GO:0008270">
    <property type="term" value="F:zinc ion binding"/>
    <property type="evidence" value="ECO:0007669"/>
    <property type="project" value="InterPro"/>
</dbReference>
<dbReference type="OrthoDB" id="3251668at2759"/>
<feature type="compositionally biased region" description="Polar residues" evidence="2">
    <location>
        <begin position="812"/>
        <end position="826"/>
    </location>
</feature>
<keyword evidence="5" id="KW-1185">Reference proteome</keyword>
<feature type="compositionally biased region" description="Low complexity" evidence="2">
    <location>
        <begin position="663"/>
        <end position="682"/>
    </location>
</feature>
<dbReference type="PROSITE" id="PS00463">
    <property type="entry name" value="ZN2_CY6_FUNGAL_1"/>
    <property type="match status" value="1"/>
</dbReference>
<protein>
    <submittedName>
        <fullName evidence="4">Putative DNA methylation modulator-variant</fullName>
    </submittedName>
</protein>
<feature type="compositionally biased region" description="Polar residues" evidence="2">
    <location>
        <begin position="912"/>
        <end position="927"/>
    </location>
</feature>
<accession>A0A1W2TDA7</accession>
<dbReference type="Gene3D" id="4.10.240.10">
    <property type="entry name" value="Zn(2)-C6 fungal-type DNA-binding domain"/>
    <property type="match status" value="1"/>
</dbReference>
<name>A0A1W2TDA7_ROSNE</name>
<feature type="compositionally biased region" description="Low complexity" evidence="2">
    <location>
        <begin position="954"/>
        <end position="986"/>
    </location>
</feature>
<dbReference type="CDD" id="cd00067">
    <property type="entry name" value="GAL4"/>
    <property type="match status" value="1"/>
</dbReference>
<evidence type="ECO:0000313" key="4">
    <source>
        <dbReference type="EMBL" id="GAP85980.1"/>
    </source>
</evidence>
<feature type="compositionally biased region" description="Basic residues" evidence="2">
    <location>
        <begin position="437"/>
        <end position="447"/>
    </location>
</feature>
<feature type="region of interest" description="Disordered" evidence="2">
    <location>
        <begin position="523"/>
        <end position="877"/>
    </location>
</feature>
<feature type="compositionally biased region" description="Low complexity" evidence="2">
    <location>
        <begin position="928"/>
        <end position="941"/>
    </location>
</feature>
<feature type="compositionally biased region" description="Polar residues" evidence="2">
    <location>
        <begin position="709"/>
        <end position="730"/>
    </location>
</feature>
<evidence type="ECO:0000313" key="5">
    <source>
        <dbReference type="Proteomes" id="UP000054516"/>
    </source>
</evidence>
<feature type="compositionally biased region" description="Basic residues" evidence="2">
    <location>
        <begin position="269"/>
        <end position="278"/>
    </location>
</feature>
<dbReference type="GO" id="GO:0000981">
    <property type="term" value="F:DNA-binding transcription factor activity, RNA polymerase II-specific"/>
    <property type="evidence" value="ECO:0007669"/>
    <property type="project" value="InterPro"/>
</dbReference>
<feature type="region of interest" description="Disordered" evidence="2">
    <location>
        <begin position="216"/>
        <end position="317"/>
    </location>
</feature>
<feature type="compositionally biased region" description="Polar residues" evidence="2">
    <location>
        <begin position="834"/>
        <end position="847"/>
    </location>
</feature>
<gene>
    <name evidence="4" type="ORF">SAMD00023353_0300890</name>
</gene>
<feature type="compositionally biased region" description="Acidic residues" evidence="2">
    <location>
        <begin position="535"/>
        <end position="549"/>
    </location>
</feature>